<protein>
    <recommendedName>
        <fullName evidence="12">Puromycin-sensitive aminopeptidase</fullName>
        <ecNumber evidence="11">3.4.11.14</ecNumber>
    </recommendedName>
    <alternativeName>
        <fullName evidence="13">Cytosol alanyl aminopeptidase</fullName>
    </alternativeName>
</protein>
<evidence type="ECO:0000256" key="14">
    <source>
        <dbReference type="PIRSR" id="PIRSR634016-1"/>
    </source>
</evidence>
<dbReference type="InterPro" id="IPR045357">
    <property type="entry name" value="Aminopeptidase_N-like_N"/>
</dbReference>
<dbReference type="GO" id="GO:0016285">
    <property type="term" value="F:alanyl aminopeptidase activity"/>
    <property type="evidence" value="ECO:0007669"/>
    <property type="project" value="UniProtKB-EC"/>
</dbReference>
<dbReference type="SUPFAM" id="SSF55486">
    <property type="entry name" value="Metalloproteases ('zincins'), catalytic domain"/>
    <property type="match status" value="1"/>
</dbReference>
<dbReference type="InterPro" id="IPR027268">
    <property type="entry name" value="Peptidase_M4/M1_CTD_sf"/>
</dbReference>
<evidence type="ECO:0000256" key="1">
    <source>
        <dbReference type="ARBA" id="ARBA00004496"/>
    </source>
</evidence>
<evidence type="ECO:0000256" key="15">
    <source>
        <dbReference type="PIRSR" id="PIRSR634016-3"/>
    </source>
</evidence>
<evidence type="ECO:0000259" key="18">
    <source>
        <dbReference type="Pfam" id="PF08719"/>
    </source>
</evidence>
<keyword evidence="8 15" id="KW-0862">Zinc</keyword>
<dbReference type="Gene3D" id="1.10.357.40">
    <property type="entry name" value="YbiA-like"/>
    <property type="match status" value="1"/>
</dbReference>
<dbReference type="InterPro" id="IPR037238">
    <property type="entry name" value="YbiA-like_sf"/>
</dbReference>
<evidence type="ECO:0000256" key="11">
    <source>
        <dbReference type="ARBA" id="ARBA00066316"/>
    </source>
</evidence>
<dbReference type="GO" id="GO:0006508">
    <property type="term" value="P:proteolysis"/>
    <property type="evidence" value="ECO:0007669"/>
    <property type="project" value="UniProtKB-KW"/>
</dbReference>
<keyword evidence="22" id="KW-1185">Reference proteome</keyword>
<proteinExistence type="inferred from homology"/>
<organism evidence="21 22">
    <name type="scientific">Heterodera schachtii</name>
    <name type="common">Sugarbeet cyst nematode worm</name>
    <name type="synonym">Tylenchus schachtii</name>
    <dbReference type="NCBI Taxonomy" id="97005"/>
    <lineage>
        <taxon>Eukaryota</taxon>
        <taxon>Metazoa</taxon>
        <taxon>Ecdysozoa</taxon>
        <taxon>Nematoda</taxon>
        <taxon>Chromadorea</taxon>
        <taxon>Rhabditida</taxon>
        <taxon>Tylenchina</taxon>
        <taxon>Tylenchomorpha</taxon>
        <taxon>Tylenchoidea</taxon>
        <taxon>Heteroderidae</taxon>
        <taxon>Heteroderinae</taxon>
        <taxon>Heterodera</taxon>
    </lineage>
</organism>
<dbReference type="PRINTS" id="PR00756">
    <property type="entry name" value="ALADIPTASE"/>
</dbReference>
<dbReference type="FunFam" id="2.60.40.1910:FF:000002">
    <property type="entry name" value="Aminopeptidase"/>
    <property type="match status" value="1"/>
</dbReference>
<dbReference type="InterPro" id="IPR024571">
    <property type="entry name" value="ERAP1-like_C_dom"/>
</dbReference>
<evidence type="ECO:0000256" key="6">
    <source>
        <dbReference type="ARBA" id="ARBA00022723"/>
    </source>
</evidence>
<keyword evidence="3" id="KW-0031">Aminopeptidase</keyword>
<dbReference type="CDD" id="cd09601">
    <property type="entry name" value="M1_APN-Q_like"/>
    <property type="match status" value="1"/>
</dbReference>
<comment type="similarity">
    <text evidence="2">Belongs to the peptidase M1 family.</text>
</comment>
<dbReference type="Gene3D" id="1.25.50.20">
    <property type="match status" value="1"/>
</dbReference>
<dbReference type="InterPro" id="IPR012816">
    <property type="entry name" value="NADAR"/>
</dbReference>
<feature type="site" description="Transition state stabilizer" evidence="16">
    <location>
        <position position="394"/>
    </location>
</feature>
<evidence type="ECO:0000256" key="10">
    <source>
        <dbReference type="ARBA" id="ARBA00052895"/>
    </source>
</evidence>
<evidence type="ECO:0000256" key="2">
    <source>
        <dbReference type="ARBA" id="ARBA00010136"/>
    </source>
</evidence>
<dbReference type="InterPro" id="IPR034016">
    <property type="entry name" value="M1_APN-typ"/>
</dbReference>
<comment type="catalytic activity">
    <reaction evidence="10">
        <text>Release of an N-terminal amino acid, preferentially alanine, from a wide range of peptides, amides and arylamides.</text>
        <dbReference type="EC" id="3.4.11.14"/>
    </reaction>
</comment>
<dbReference type="Proteomes" id="UP001620645">
    <property type="component" value="Unassembled WGS sequence"/>
</dbReference>
<feature type="binding site" evidence="15">
    <location>
        <position position="312"/>
    </location>
    <ligand>
        <name>Zn(2+)</name>
        <dbReference type="ChEBI" id="CHEBI:29105"/>
        <note>catalytic</note>
    </ligand>
</feature>
<dbReference type="PANTHER" id="PTHR11533:SF174">
    <property type="entry name" value="PUROMYCIN-SENSITIVE AMINOPEPTIDASE-RELATED"/>
    <property type="match status" value="1"/>
</dbReference>
<dbReference type="InterPro" id="IPR050344">
    <property type="entry name" value="Peptidase_M1_aminopeptidases"/>
</dbReference>
<dbReference type="InterPro" id="IPR014782">
    <property type="entry name" value="Peptidase_M1_dom"/>
</dbReference>
<dbReference type="Gene3D" id="2.60.40.1730">
    <property type="entry name" value="tricorn interacting facor f3 domain"/>
    <property type="match status" value="1"/>
</dbReference>
<keyword evidence="6 15" id="KW-0479">Metal-binding</keyword>
<evidence type="ECO:0000259" key="20">
    <source>
        <dbReference type="Pfam" id="PF17900"/>
    </source>
</evidence>
<dbReference type="AlphaFoldDB" id="A0ABD2IAZ3"/>
<dbReference type="SUPFAM" id="SSF143990">
    <property type="entry name" value="YbiA-like"/>
    <property type="match status" value="1"/>
</dbReference>
<evidence type="ECO:0000256" key="7">
    <source>
        <dbReference type="ARBA" id="ARBA00022801"/>
    </source>
</evidence>
<feature type="domain" description="Peptidase M1 membrane alanine aminopeptidase" evidence="17">
    <location>
        <begin position="236"/>
        <end position="453"/>
    </location>
</feature>
<evidence type="ECO:0000256" key="3">
    <source>
        <dbReference type="ARBA" id="ARBA00022438"/>
    </source>
</evidence>
<dbReference type="Pfam" id="PF17900">
    <property type="entry name" value="Peptidase_M1_N"/>
    <property type="match status" value="1"/>
</dbReference>
<sequence length="1238" mass="140751">MANGSTDKFSKLPELAKPSLYQIFVSLNLNTCKFKGKQTIHLEITKPTNYLELHSNALDVEKASLKLEDGTVFPDLKREIDAKWTLLTVQLPQEIKPQKAELEFVYNGELTTNMKGFYKSTYKDSEGNEKAVASTQFESTYARNAFPCWDEPTYKAQFDIKLEVDKDLTALSNMNVTEEKHTEAGTKMVTFARTPLMSTYLVAFAVGNFEYVEGKSKTGANVRIYSVPGKKEQGNYALELVTKSIDFYSEWFDFKMPLPKCDVLAMPDFAMGAMENCGLITARENCSLYDPTKSPSTHKQLLTLLLSHEVSHFWFGNLVTMKWWSDLWLKEGFASFTEYLFTDKNYPEFKIWSDIVDEEMVRAMALDSLRSTHPIEVPIDNPNELEETYDSITYAKSNSIIRMLFNHLGEATFQKAIRNYLKKHQYANAETNDFWKSLSDASGIDVKALMSSWTQQMGFPLVTVEEKILDGDRIELHLKQSRFLADGGHDEANPVWQVPFGVTTATDPTHPKAKFLLMKAEDKFIVDGVKSNEWVKVNSNFSSFFRVQYSTDMLQSLLDGVKNRELGVLDRYQLASDLYALVKSSRVSVSHFLDLLTVCQEEEDYFVWSAIDSGIGSIAHSLKHLDDERKLLGRFERFVCKMIEPVAAKLGWEPKEGETIHIGRLRALLLSRLSHFRHQPTIQMALSKFNALVEKGVDVVPDLRKLIFRAVGSTNDEKIIAALKNLMETSGCAQVELSCVLGLGQCSDLKMLEDIFNYGVIQGKIRDQDLYLLFAATHGAPMACCGHFAWNFFKNNFALFIEKDGSVNSSVFLHCFEYVTSGFCSNAMAKDIMEFFKKELDEHSLKTLERPLRQAVESIKVKESLLKNNVPDLDKYLQDMVNIKWYSGDVTTALNIYQEKKGILIVYVYSDDVNSTKFDQIWDSFDNSILDRVPYVAIRLAKDTEGANQFAQFSPTPVFPVCYFLGGLNAKPLEVLTAVEEMTIERLNSSFKMAIVRYTACDYLTRKRKNKEAKKERAKQYKFPGGSTLTDVFPSDSSFKDFSITVHVDKLVCFHGKGNFLSQLFPLSLVVDGNEYGSLEHYYQTCKLRFFLDKQIVKELRSISDPLEEKKRARKLLGKFDEKEIDAWKNSHGVQVILHAMRHKFSDQHPGLCDQLLATDDALLVQAYDKDLLYAAGMVEDGVREWAKENEGKVLKFPSELNDETFKYIPLVGKGKNLLGVMAMKIRSELLASKSSGQ</sequence>
<comment type="subcellular location">
    <subcellularLocation>
        <location evidence="1">Cytoplasm</location>
    </subcellularLocation>
</comment>
<dbReference type="InterPro" id="IPR001930">
    <property type="entry name" value="Peptidase_M1"/>
</dbReference>
<dbReference type="InterPro" id="IPR042097">
    <property type="entry name" value="Aminopeptidase_N-like_N_sf"/>
</dbReference>
<dbReference type="Pfam" id="PF11838">
    <property type="entry name" value="ERAP1_C"/>
    <property type="match status" value="1"/>
</dbReference>
<evidence type="ECO:0000256" key="8">
    <source>
        <dbReference type="ARBA" id="ARBA00022833"/>
    </source>
</evidence>
<evidence type="ECO:0000256" key="9">
    <source>
        <dbReference type="ARBA" id="ARBA00023049"/>
    </source>
</evidence>
<evidence type="ECO:0000256" key="16">
    <source>
        <dbReference type="PIRSR" id="PIRSR634016-4"/>
    </source>
</evidence>
<accession>A0ABD2IAZ3</accession>
<dbReference type="GO" id="GO:0005737">
    <property type="term" value="C:cytoplasm"/>
    <property type="evidence" value="ECO:0007669"/>
    <property type="project" value="UniProtKB-SubCell"/>
</dbReference>
<keyword evidence="9" id="KW-0482">Metalloprotease</keyword>
<name>A0ABD2IAZ3_HETSC</name>
<evidence type="ECO:0000313" key="21">
    <source>
        <dbReference type="EMBL" id="KAL3077509.1"/>
    </source>
</evidence>
<dbReference type="PANTHER" id="PTHR11533">
    <property type="entry name" value="PROTEASE M1 ZINC METALLOPROTEASE"/>
    <property type="match status" value="1"/>
</dbReference>
<feature type="domain" description="ERAP1-like C-terminal" evidence="19">
    <location>
        <begin position="534"/>
        <end position="860"/>
    </location>
</feature>
<dbReference type="Pfam" id="PF08719">
    <property type="entry name" value="NADAR"/>
    <property type="match status" value="1"/>
</dbReference>
<evidence type="ECO:0000256" key="5">
    <source>
        <dbReference type="ARBA" id="ARBA00022670"/>
    </source>
</evidence>
<keyword evidence="5" id="KW-0645">Protease</keyword>
<dbReference type="Gene3D" id="2.60.40.1910">
    <property type="match status" value="1"/>
</dbReference>
<comment type="cofactor">
    <cofactor evidence="15">
        <name>Zn(2+)</name>
        <dbReference type="ChEBI" id="CHEBI:29105"/>
    </cofactor>
    <text evidence="15">Binds 1 zinc ion per subunit.</text>
</comment>
<dbReference type="FunFam" id="1.10.390.10:FF:000006">
    <property type="entry name" value="Puromycin-sensitive aminopeptidase"/>
    <property type="match status" value="1"/>
</dbReference>
<comment type="caution">
    <text evidence="21">The sequence shown here is derived from an EMBL/GenBank/DDBJ whole genome shotgun (WGS) entry which is preliminary data.</text>
</comment>
<dbReference type="Pfam" id="PF01433">
    <property type="entry name" value="Peptidase_M1"/>
    <property type="match status" value="1"/>
</dbReference>
<feature type="domain" description="Aminopeptidase N-like N-terminal" evidence="20">
    <location>
        <begin position="17"/>
        <end position="201"/>
    </location>
</feature>
<dbReference type="EMBL" id="JBICCN010000326">
    <property type="protein sequence ID" value="KAL3077509.1"/>
    <property type="molecule type" value="Genomic_DNA"/>
</dbReference>
<dbReference type="CDD" id="cd15457">
    <property type="entry name" value="NADAR"/>
    <property type="match status" value="1"/>
</dbReference>
<dbReference type="Gene3D" id="1.10.390.10">
    <property type="entry name" value="Neutral Protease Domain 2"/>
    <property type="match status" value="1"/>
</dbReference>
<dbReference type="SUPFAM" id="SSF63737">
    <property type="entry name" value="Leukotriene A4 hydrolase N-terminal domain"/>
    <property type="match status" value="1"/>
</dbReference>
<evidence type="ECO:0000256" key="4">
    <source>
        <dbReference type="ARBA" id="ARBA00022490"/>
    </source>
</evidence>
<keyword evidence="4" id="KW-0963">Cytoplasm</keyword>
<dbReference type="GO" id="GO:0008237">
    <property type="term" value="F:metallopeptidase activity"/>
    <property type="evidence" value="ECO:0007669"/>
    <property type="project" value="UniProtKB-KW"/>
</dbReference>
<gene>
    <name evidence="21" type="ORF">niasHS_012215</name>
</gene>
<evidence type="ECO:0000259" key="19">
    <source>
        <dbReference type="Pfam" id="PF11838"/>
    </source>
</evidence>
<evidence type="ECO:0000313" key="22">
    <source>
        <dbReference type="Proteomes" id="UP001620645"/>
    </source>
</evidence>
<feature type="binding site" evidence="15">
    <location>
        <position position="308"/>
    </location>
    <ligand>
        <name>Zn(2+)</name>
        <dbReference type="ChEBI" id="CHEBI:29105"/>
        <note>catalytic</note>
    </ligand>
</feature>
<feature type="active site" description="Proton acceptor" evidence="14">
    <location>
        <position position="309"/>
    </location>
</feature>
<evidence type="ECO:0000256" key="13">
    <source>
        <dbReference type="ARBA" id="ARBA00081993"/>
    </source>
</evidence>
<feature type="domain" description="NADAR" evidence="18">
    <location>
        <begin position="1059"/>
        <end position="1230"/>
    </location>
</feature>
<dbReference type="EC" id="3.4.11.14" evidence="11"/>
<dbReference type="FunFam" id="2.60.40.1730:FF:000002">
    <property type="entry name" value="Aminopeptidase"/>
    <property type="match status" value="1"/>
</dbReference>
<dbReference type="GO" id="GO:0046872">
    <property type="term" value="F:metal ion binding"/>
    <property type="evidence" value="ECO:0007669"/>
    <property type="project" value="UniProtKB-KW"/>
</dbReference>
<keyword evidence="7" id="KW-0378">Hydrolase</keyword>
<evidence type="ECO:0000256" key="12">
    <source>
        <dbReference type="ARBA" id="ARBA00074113"/>
    </source>
</evidence>
<evidence type="ECO:0000259" key="17">
    <source>
        <dbReference type="Pfam" id="PF01433"/>
    </source>
</evidence>
<feature type="binding site" evidence="15">
    <location>
        <position position="331"/>
    </location>
    <ligand>
        <name>Zn(2+)</name>
        <dbReference type="ChEBI" id="CHEBI:29105"/>
        <note>catalytic</note>
    </ligand>
</feature>
<reference evidence="21 22" key="1">
    <citation type="submission" date="2024-10" db="EMBL/GenBank/DDBJ databases">
        <authorList>
            <person name="Kim D."/>
        </authorList>
    </citation>
    <scope>NUCLEOTIDE SEQUENCE [LARGE SCALE GENOMIC DNA]</scope>
    <source>
        <strain evidence="21">Taebaek</strain>
    </source>
</reference>